<dbReference type="Proteomes" id="UP000574390">
    <property type="component" value="Unassembled WGS sequence"/>
</dbReference>
<dbReference type="Gene3D" id="3.60.10.10">
    <property type="entry name" value="Endonuclease/exonuclease/phosphatase"/>
    <property type="match status" value="1"/>
</dbReference>
<reference evidence="8 9" key="1">
    <citation type="submission" date="2020-04" db="EMBL/GenBank/DDBJ databases">
        <title>Perkinsus olseni comparative genomics.</title>
        <authorList>
            <person name="Bogema D.R."/>
        </authorList>
    </citation>
    <scope>NUCLEOTIDE SEQUENCE [LARGE SCALE GENOMIC DNA]</scope>
    <source>
        <strain evidence="8">ATCC PRA-205</strain>
    </source>
</reference>
<dbReference type="AlphaFoldDB" id="A0A7J6QKD2"/>
<dbReference type="EMBL" id="JABANM010029084">
    <property type="protein sequence ID" value="KAF4708591.1"/>
    <property type="molecule type" value="Genomic_DNA"/>
</dbReference>
<dbReference type="PROSITE" id="PS51435">
    <property type="entry name" value="AP_NUCLEASE_F1_4"/>
    <property type="match status" value="1"/>
</dbReference>
<evidence type="ECO:0000313" key="9">
    <source>
        <dbReference type="Proteomes" id="UP000574390"/>
    </source>
</evidence>
<evidence type="ECO:0000256" key="4">
    <source>
        <dbReference type="ARBA" id="ARBA00022842"/>
    </source>
</evidence>
<dbReference type="PANTHER" id="PTHR22748">
    <property type="entry name" value="AP ENDONUCLEASE"/>
    <property type="match status" value="1"/>
</dbReference>
<dbReference type="GO" id="GO:0003906">
    <property type="term" value="F:DNA-(apurinic or apyrimidinic site) endonuclease activity"/>
    <property type="evidence" value="ECO:0007669"/>
    <property type="project" value="TreeGrafter"/>
</dbReference>
<dbReference type="GO" id="GO:0008311">
    <property type="term" value="F:double-stranded DNA 3'-5' DNA exonuclease activity"/>
    <property type="evidence" value="ECO:0007669"/>
    <property type="project" value="TreeGrafter"/>
</dbReference>
<dbReference type="PANTHER" id="PTHR22748:SF10">
    <property type="entry name" value="DNA-(APURINIC OR APYRIMIDINIC SITE) ENDONUCLEASE"/>
    <property type="match status" value="1"/>
</dbReference>
<dbReference type="InterPro" id="IPR036691">
    <property type="entry name" value="Endo/exonu/phosph_ase_sf"/>
</dbReference>
<evidence type="ECO:0000259" key="7">
    <source>
        <dbReference type="Pfam" id="PF03372"/>
    </source>
</evidence>
<evidence type="ECO:0000313" key="8">
    <source>
        <dbReference type="EMBL" id="KAF4708591.1"/>
    </source>
</evidence>
<feature type="binding site" evidence="5">
    <location>
        <position position="74"/>
    </location>
    <ligand>
        <name>Mg(2+)</name>
        <dbReference type="ChEBI" id="CHEBI:18420"/>
        <label>1</label>
    </ligand>
</feature>
<feature type="binding site" evidence="5">
    <location>
        <position position="219"/>
    </location>
    <ligand>
        <name>Mg(2+)</name>
        <dbReference type="ChEBI" id="CHEBI:18420"/>
        <label>1</label>
    </ligand>
</feature>
<accession>A0A7J6QKD2</accession>
<dbReference type="SUPFAM" id="SSF56219">
    <property type="entry name" value="DNase I-like"/>
    <property type="match status" value="1"/>
</dbReference>
<keyword evidence="5" id="KW-0464">Manganese</keyword>
<dbReference type="GO" id="GO:0046872">
    <property type="term" value="F:metal ion binding"/>
    <property type="evidence" value="ECO:0007669"/>
    <property type="project" value="UniProtKB-KW"/>
</dbReference>
<proteinExistence type="inferred from homology"/>
<feature type="binding site" evidence="5">
    <location>
        <position position="217"/>
    </location>
    <ligand>
        <name>Mg(2+)</name>
        <dbReference type="ChEBI" id="CHEBI:18420"/>
        <label>1</label>
    </ligand>
</feature>
<evidence type="ECO:0000256" key="2">
    <source>
        <dbReference type="ARBA" id="ARBA00022723"/>
    </source>
</evidence>
<evidence type="ECO:0000256" key="3">
    <source>
        <dbReference type="ARBA" id="ARBA00022801"/>
    </source>
</evidence>
<gene>
    <name evidence="8" type="ORF">FOZ62_032376</name>
</gene>
<comment type="similarity">
    <text evidence="1">Belongs to the DNA repair enzymes AP/ExoA family.</text>
</comment>
<feature type="binding site" evidence="5">
    <location>
        <position position="41"/>
    </location>
    <ligand>
        <name>Mg(2+)</name>
        <dbReference type="ChEBI" id="CHEBI:18420"/>
        <label>1</label>
    </ligand>
</feature>
<feature type="domain" description="Endonuclease/exonuclease/phosphatase" evidence="7">
    <location>
        <begin position="38"/>
        <end position="227"/>
    </location>
</feature>
<dbReference type="InterPro" id="IPR005135">
    <property type="entry name" value="Endo/exonuclease/phosphatase"/>
</dbReference>
<feature type="site" description="Transition state stabilizer" evidence="6">
    <location>
        <position position="219"/>
    </location>
</feature>
<keyword evidence="4 5" id="KW-0460">Magnesium</keyword>
<evidence type="ECO:0000256" key="5">
    <source>
        <dbReference type="PIRSR" id="PIRSR604808-2"/>
    </source>
</evidence>
<dbReference type="Pfam" id="PF03372">
    <property type="entry name" value="Exo_endo_phos"/>
    <property type="match status" value="1"/>
</dbReference>
<name>A0A7J6QKD2_PEROL</name>
<dbReference type="InterPro" id="IPR004808">
    <property type="entry name" value="AP_endonuc_1"/>
</dbReference>
<keyword evidence="2 5" id="KW-0479">Metal-binding</keyword>
<dbReference type="GO" id="GO:0008081">
    <property type="term" value="F:phosphoric diester hydrolase activity"/>
    <property type="evidence" value="ECO:0007669"/>
    <property type="project" value="TreeGrafter"/>
</dbReference>
<comment type="cofactor">
    <cofactor evidence="5">
        <name>Mg(2+)</name>
        <dbReference type="ChEBI" id="CHEBI:18420"/>
    </cofactor>
    <cofactor evidence="5">
        <name>Mn(2+)</name>
        <dbReference type="ChEBI" id="CHEBI:29035"/>
    </cofactor>
    <text evidence="5">Probably binds two magnesium or manganese ions per subunit.</text>
</comment>
<protein>
    <recommendedName>
        <fullName evidence="7">Endonuclease/exonuclease/phosphatase domain-containing protein</fullName>
    </recommendedName>
</protein>
<organism evidence="8 9">
    <name type="scientific">Perkinsus olseni</name>
    <name type="common">Perkinsus atlanticus</name>
    <dbReference type="NCBI Taxonomy" id="32597"/>
    <lineage>
        <taxon>Eukaryota</taxon>
        <taxon>Sar</taxon>
        <taxon>Alveolata</taxon>
        <taxon>Perkinsozoa</taxon>
        <taxon>Perkinsea</taxon>
        <taxon>Perkinsida</taxon>
        <taxon>Perkinsidae</taxon>
        <taxon>Perkinsus</taxon>
    </lineage>
</organism>
<sequence>MKRNALLTDFFKKVENPKSTKIPKVAAITRLPDTVRLMAWNADSLLNRIKNKESAREIAKVVKERNVNVLCVCEVRMSCESCSSAGSIDRVNTNQGAERDLVVNFLTRQCGFDQLYFSLRSVKQAGVGMFMRKMPKPERVQFKIPGTEVGGDGFHHPEGRIVLADFESENLQLLLTYVPNNGWTEDSFAKRRRFDHEVKGFLETAKCQGRRTIWLGDLNVAANWNDVGPDPAWFRRQKQSPGLCEDDIGQPGFTKAEQDRFAELLKTGDLVDAYRHCHPDEDWEKDATWRGAPGKPPN</sequence>
<evidence type="ECO:0000256" key="1">
    <source>
        <dbReference type="ARBA" id="ARBA00007092"/>
    </source>
</evidence>
<dbReference type="GO" id="GO:0006284">
    <property type="term" value="P:base-excision repair"/>
    <property type="evidence" value="ECO:0007669"/>
    <property type="project" value="TreeGrafter"/>
</dbReference>
<keyword evidence="3" id="KW-0378">Hydrolase</keyword>
<evidence type="ECO:0000256" key="6">
    <source>
        <dbReference type="PIRSR" id="PIRSR604808-3"/>
    </source>
</evidence>
<comment type="caution">
    <text evidence="8">The sequence shown here is derived from an EMBL/GenBank/DDBJ whole genome shotgun (WGS) entry which is preliminary data.</text>
</comment>
<feature type="non-terminal residue" evidence="8">
    <location>
        <position position="1"/>
    </location>
</feature>
<dbReference type="GO" id="GO:0005634">
    <property type="term" value="C:nucleus"/>
    <property type="evidence" value="ECO:0007669"/>
    <property type="project" value="TreeGrafter"/>
</dbReference>